<dbReference type="RefSeq" id="WP_218390949.1">
    <property type="nucleotide sequence ID" value="NZ_JAHUZE010000001.1"/>
</dbReference>
<comment type="caution">
    <text evidence="1">The sequence shown here is derived from an EMBL/GenBank/DDBJ whole genome shotgun (WGS) entry which is preliminary data.</text>
</comment>
<reference evidence="1 2" key="1">
    <citation type="submission" date="2021-05" db="EMBL/GenBank/DDBJ databases">
        <title>Culturable bacteria isolated from Daya Bay.</title>
        <authorList>
            <person name="Zheng W."/>
            <person name="Yu S."/>
            <person name="Huang Y."/>
        </authorList>
    </citation>
    <scope>NUCLEOTIDE SEQUENCE [LARGE SCALE GENOMIC DNA]</scope>
    <source>
        <strain evidence="1 2">DP4N28-5</strain>
    </source>
</reference>
<keyword evidence="2" id="KW-1185">Reference proteome</keyword>
<evidence type="ECO:0000313" key="2">
    <source>
        <dbReference type="Proteomes" id="UP000756530"/>
    </source>
</evidence>
<gene>
    <name evidence="1" type="ORF">KJP28_04105</name>
</gene>
<sequence length="346" mass="39386">MDALNYGFLDRAVHRLAFKVDFGQEMLRDMEERLYGAEIAKQPVDSPIFVTSLARAGTTLLLEILAKHPDVVTHTYRDMPFVLSPLMWRKLSGRFRVDLARRERSHSDGMLVDADSPEAFEEVMWLRECPELFGEDGIALGPETGDRIAEPKSDLIRRLIASRGPADAPRYVSKNNANIARLSAIRDAFPDARFVVPLRAPLDHAMSLHRQHMRYLDIHAESGFASDYMRDIGHFEFGDLHRPILFPGMDAVIEAHDPKSLDYWLAYWICAYRHIAERDDVCFVDMERFTRAPDVAELLKRLGLRADEATEQAGTALVLPIKRYDRPDGVSDALFESADALFQSLR</sequence>
<dbReference type="EMBL" id="JAHUZE010000001">
    <property type="protein sequence ID" value="MBV7378097.1"/>
    <property type="molecule type" value="Genomic_DNA"/>
</dbReference>
<organism evidence="1 2">
    <name type="scientific">Maritimibacter dapengensis</name>
    <dbReference type="NCBI Taxonomy" id="2836868"/>
    <lineage>
        <taxon>Bacteria</taxon>
        <taxon>Pseudomonadati</taxon>
        <taxon>Pseudomonadota</taxon>
        <taxon>Alphaproteobacteria</taxon>
        <taxon>Rhodobacterales</taxon>
        <taxon>Roseobacteraceae</taxon>
        <taxon>Maritimibacter</taxon>
    </lineage>
</organism>
<protein>
    <submittedName>
        <fullName evidence="1">Sulfotransferase</fullName>
    </submittedName>
</protein>
<proteinExistence type="predicted"/>
<accession>A0ABS6SYQ4</accession>
<dbReference type="Pfam" id="PF13469">
    <property type="entry name" value="Sulfotransfer_3"/>
    <property type="match status" value="1"/>
</dbReference>
<evidence type="ECO:0000313" key="1">
    <source>
        <dbReference type="EMBL" id="MBV7378097.1"/>
    </source>
</evidence>
<dbReference type="Proteomes" id="UP000756530">
    <property type="component" value="Unassembled WGS sequence"/>
</dbReference>
<name>A0ABS6SYQ4_9RHOB</name>